<dbReference type="AlphaFoldDB" id="A0A2M3ZR17"/>
<organism evidence="2">
    <name type="scientific">Anopheles braziliensis</name>
    <dbReference type="NCBI Taxonomy" id="58242"/>
    <lineage>
        <taxon>Eukaryota</taxon>
        <taxon>Metazoa</taxon>
        <taxon>Ecdysozoa</taxon>
        <taxon>Arthropoda</taxon>
        <taxon>Hexapoda</taxon>
        <taxon>Insecta</taxon>
        <taxon>Pterygota</taxon>
        <taxon>Neoptera</taxon>
        <taxon>Endopterygota</taxon>
        <taxon>Diptera</taxon>
        <taxon>Nematocera</taxon>
        <taxon>Culicoidea</taxon>
        <taxon>Culicidae</taxon>
        <taxon>Anophelinae</taxon>
        <taxon>Anopheles</taxon>
    </lineage>
</organism>
<protein>
    <submittedName>
        <fullName evidence="2">Putative secreted peptide</fullName>
    </submittedName>
</protein>
<evidence type="ECO:0000313" key="2">
    <source>
        <dbReference type="EMBL" id="MBW30991.1"/>
    </source>
</evidence>
<keyword evidence="1" id="KW-0812">Transmembrane</keyword>
<keyword evidence="1" id="KW-1133">Transmembrane helix</keyword>
<accession>A0A2M3ZR17</accession>
<sequence>MWESMVNFIFYSYVYALLVANQLYCCVCVMLVNSNARARLRCLLLNYQFYFPLALGWLVHMTCVNDAIAKIGRPNPYVTVQQLVKTRAHASILSCLLCPWCCLLTLPMYRR</sequence>
<reference evidence="2" key="1">
    <citation type="submission" date="2018-01" db="EMBL/GenBank/DDBJ databases">
        <title>An insight into the sialome of Amazonian anophelines.</title>
        <authorList>
            <person name="Ribeiro J.M."/>
            <person name="Scarpassa V."/>
            <person name="Calvo E."/>
        </authorList>
    </citation>
    <scope>NUCLEOTIDE SEQUENCE</scope>
    <source>
        <tissue evidence="2">Salivary glands</tissue>
    </source>
</reference>
<evidence type="ECO:0000256" key="1">
    <source>
        <dbReference type="SAM" id="Phobius"/>
    </source>
</evidence>
<proteinExistence type="predicted"/>
<keyword evidence="1" id="KW-0472">Membrane</keyword>
<dbReference type="EMBL" id="GGFM01010240">
    <property type="protein sequence ID" value="MBW30991.1"/>
    <property type="molecule type" value="Transcribed_RNA"/>
</dbReference>
<name>A0A2M3ZR17_9DIPT</name>
<feature type="transmembrane region" description="Helical" evidence="1">
    <location>
        <begin position="12"/>
        <end position="32"/>
    </location>
</feature>